<dbReference type="InterPro" id="IPR042100">
    <property type="entry name" value="Bug_dom1"/>
</dbReference>
<evidence type="ECO:0000313" key="2">
    <source>
        <dbReference type="EMBL" id="KYZ75962.1"/>
    </source>
</evidence>
<proteinExistence type="inferred from homology"/>
<accession>A0A154BPU6</accession>
<sequence>MSKRNLALLLVALFTLVVMSGCGGDKKQEAKFPTKPVTIISPTAAGGGTDAIARALGKATEPLFGQAVTIVNKPGAGNALGLTEGLNAKPDGYTVTFAPVEVVLHPLMGNVPWKATDFKPVMMVNLDAAALSVPAESPYKTLEDFIKAAKEKPGTLKVGASAPGTIWHLAALSLQDKAGIKTNILPYAGGAAPAITDLLGNHVDAITVSAAEVAQHVKAGKVRILAVMTPERLPEFKDVPTAKEKGVAVEIATWRALLVPKQTPDAVVKVLHDTFKKGMEDPKFVEFMNKGGFGIGYKSADELSKYIVQQDAMFKPLIEQAGLLKK</sequence>
<dbReference type="InterPro" id="IPR005064">
    <property type="entry name" value="BUG"/>
</dbReference>
<dbReference type="AlphaFoldDB" id="A0A154BPU6"/>
<dbReference type="PANTHER" id="PTHR42928">
    <property type="entry name" value="TRICARBOXYLATE-BINDING PROTEIN"/>
    <property type="match status" value="1"/>
</dbReference>
<dbReference type="STRING" id="1794912.AXX12_05850"/>
<reference evidence="2 3" key="1">
    <citation type="submission" date="2016-02" db="EMBL/GenBank/DDBJ databases">
        <title>Anaerosporomusa subterraneum gen. nov., sp. nov., a spore-forming obligate anaerobe isolated from saprolite.</title>
        <authorList>
            <person name="Choi J.K."/>
            <person name="Shah M."/>
            <person name="Yee N."/>
        </authorList>
    </citation>
    <scope>NUCLEOTIDE SEQUENCE [LARGE SCALE GENOMIC DNA]</scope>
    <source>
        <strain evidence="2 3">RU4</strain>
    </source>
</reference>
<dbReference type="SUPFAM" id="SSF53850">
    <property type="entry name" value="Periplasmic binding protein-like II"/>
    <property type="match status" value="1"/>
</dbReference>
<dbReference type="Pfam" id="PF03401">
    <property type="entry name" value="TctC"/>
    <property type="match status" value="1"/>
</dbReference>
<evidence type="ECO:0000256" key="1">
    <source>
        <dbReference type="ARBA" id="ARBA00006987"/>
    </source>
</evidence>
<comment type="similarity">
    <text evidence="1">Belongs to the UPF0065 (bug) family.</text>
</comment>
<comment type="caution">
    <text evidence="2">The sequence shown here is derived from an EMBL/GenBank/DDBJ whole genome shotgun (WGS) entry which is preliminary data.</text>
</comment>
<dbReference type="Gene3D" id="3.40.190.10">
    <property type="entry name" value="Periplasmic binding protein-like II"/>
    <property type="match status" value="1"/>
</dbReference>
<dbReference type="Gene3D" id="3.40.190.150">
    <property type="entry name" value="Bordetella uptake gene, domain 1"/>
    <property type="match status" value="1"/>
</dbReference>
<evidence type="ECO:0008006" key="4">
    <source>
        <dbReference type="Google" id="ProtNLM"/>
    </source>
</evidence>
<dbReference type="PROSITE" id="PS51257">
    <property type="entry name" value="PROKAR_LIPOPROTEIN"/>
    <property type="match status" value="1"/>
</dbReference>
<organism evidence="2 3">
    <name type="scientific">Anaerosporomusa subterranea</name>
    <dbReference type="NCBI Taxonomy" id="1794912"/>
    <lineage>
        <taxon>Bacteria</taxon>
        <taxon>Bacillati</taxon>
        <taxon>Bacillota</taxon>
        <taxon>Negativicutes</taxon>
        <taxon>Acetonemataceae</taxon>
        <taxon>Anaerosporomusa</taxon>
    </lineage>
</organism>
<name>A0A154BPU6_ANASB</name>
<dbReference type="RefSeq" id="WP_066240574.1">
    <property type="nucleotide sequence ID" value="NZ_LSGP01000017.1"/>
</dbReference>
<dbReference type="CDD" id="cd07012">
    <property type="entry name" value="PBP2_Bug_TTT"/>
    <property type="match status" value="1"/>
</dbReference>
<dbReference type="PIRSF" id="PIRSF017082">
    <property type="entry name" value="YflP"/>
    <property type="match status" value="1"/>
</dbReference>
<evidence type="ECO:0000313" key="3">
    <source>
        <dbReference type="Proteomes" id="UP000076268"/>
    </source>
</evidence>
<keyword evidence="3" id="KW-1185">Reference proteome</keyword>
<dbReference type="Proteomes" id="UP000076268">
    <property type="component" value="Unassembled WGS sequence"/>
</dbReference>
<dbReference type="PANTHER" id="PTHR42928:SF5">
    <property type="entry name" value="BLR1237 PROTEIN"/>
    <property type="match status" value="1"/>
</dbReference>
<protein>
    <recommendedName>
        <fullName evidence="4">ABC transporter substrate-binding protein</fullName>
    </recommendedName>
</protein>
<gene>
    <name evidence="2" type="ORF">AXX12_05850</name>
</gene>
<dbReference type="EMBL" id="LSGP01000017">
    <property type="protein sequence ID" value="KYZ75962.1"/>
    <property type="molecule type" value="Genomic_DNA"/>
</dbReference>
<dbReference type="OrthoDB" id="8880247at2"/>